<reference evidence="3" key="1">
    <citation type="journal article" date="2021" name="PeerJ">
        <title>Extensive microbial diversity within the chicken gut microbiome revealed by metagenomics and culture.</title>
        <authorList>
            <person name="Gilroy R."/>
            <person name="Ravi A."/>
            <person name="Getino M."/>
            <person name="Pursley I."/>
            <person name="Horton D.L."/>
            <person name="Alikhan N.F."/>
            <person name="Baker D."/>
            <person name="Gharbi K."/>
            <person name="Hall N."/>
            <person name="Watson M."/>
            <person name="Adriaenssens E.M."/>
            <person name="Foster-Nyarko E."/>
            <person name="Jarju S."/>
            <person name="Secka A."/>
            <person name="Antonio M."/>
            <person name="Oren A."/>
            <person name="Chaudhuri R.R."/>
            <person name="La Ragione R."/>
            <person name="Hildebrand F."/>
            <person name="Pallen M.J."/>
        </authorList>
    </citation>
    <scope>NUCLEOTIDE SEQUENCE</scope>
    <source>
        <strain evidence="3">CHK149-3286</strain>
    </source>
</reference>
<dbReference type="EMBL" id="DYVT01000071">
    <property type="protein sequence ID" value="HJF67961.1"/>
    <property type="molecule type" value="Genomic_DNA"/>
</dbReference>
<keyword evidence="2" id="KW-0472">Membrane</keyword>
<keyword evidence="2" id="KW-0812">Transmembrane</keyword>
<sequence>MLAEDKYRYKEINPFKYVSRESYKRNSTNVEFWLIIAFLIVVICISAIFILVAFILPKDNSLALISAFILTFLFFALFGFVAWLSLESYGVGDFIDECKARYKMWKYPSYIPIEYSAITELNSIVKMQSGELFRKYQFINAEKSGTNYITLQVPKNIIFDTYKVKGTPSAEKMCMFNRLSEMELMDILIPIKQYYEDKQYREEMERKETEIKAQSEANSRIKTEDIHNLPLFKSMQSLADKTEEDIKKYHKETQSHLKDNQDIVDKVKETIKDKK</sequence>
<protein>
    <submittedName>
        <fullName evidence="3">Uncharacterized protein</fullName>
    </submittedName>
</protein>
<keyword evidence="1" id="KW-0175">Coiled coil</keyword>
<evidence type="ECO:0000313" key="3">
    <source>
        <dbReference type="EMBL" id="HJF67961.1"/>
    </source>
</evidence>
<feature type="coiled-coil region" evidence="1">
    <location>
        <begin position="197"/>
        <end position="252"/>
    </location>
</feature>
<organism evidence="3 4">
    <name type="scientific">Staphylococcus kloosii</name>
    <dbReference type="NCBI Taxonomy" id="29384"/>
    <lineage>
        <taxon>Bacteria</taxon>
        <taxon>Bacillati</taxon>
        <taxon>Bacillota</taxon>
        <taxon>Bacilli</taxon>
        <taxon>Bacillales</taxon>
        <taxon>Staphylococcaceae</taxon>
        <taxon>Staphylococcus</taxon>
    </lineage>
</organism>
<accession>A0A921GZ19</accession>
<dbReference type="RefSeq" id="WP_278675298.1">
    <property type="nucleotide sequence ID" value="NZ_DYVT01000071.1"/>
</dbReference>
<evidence type="ECO:0000313" key="4">
    <source>
        <dbReference type="Proteomes" id="UP000706163"/>
    </source>
</evidence>
<feature type="transmembrane region" description="Helical" evidence="2">
    <location>
        <begin position="32"/>
        <end position="56"/>
    </location>
</feature>
<gene>
    <name evidence="3" type="ORF">K8V85_06585</name>
</gene>
<reference evidence="3" key="2">
    <citation type="submission" date="2021-09" db="EMBL/GenBank/DDBJ databases">
        <authorList>
            <person name="Gilroy R."/>
        </authorList>
    </citation>
    <scope>NUCLEOTIDE SEQUENCE</scope>
    <source>
        <strain evidence="3">CHK149-3286</strain>
    </source>
</reference>
<evidence type="ECO:0000256" key="1">
    <source>
        <dbReference type="SAM" id="Coils"/>
    </source>
</evidence>
<comment type="caution">
    <text evidence="3">The sequence shown here is derived from an EMBL/GenBank/DDBJ whole genome shotgun (WGS) entry which is preliminary data.</text>
</comment>
<name>A0A921GZ19_9STAP</name>
<evidence type="ECO:0000256" key="2">
    <source>
        <dbReference type="SAM" id="Phobius"/>
    </source>
</evidence>
<keyword evidence="2" id="KW-1133">Transmembrane helix</keyword>
<proteinExistence type="predicted"/>
<dbReference type="Proteomes" id="UP000706163">
    <property type="component" value="Unassembled WGS sequence"/>
</dbReference>
<dbReference type="AlphaFoldDB" id="A0A921GZ19"/>
<feature type="transmembrane region" description="Helical" evidence="2">
    <location>
        <begin position="62"/>
        <end position="84"/>
    </location>
</feature>